<dbReference type="SUPFAM" id="SSF52540">
    <property type="entry name" value="P-loop containing nucleoside triphosphate hydrolases"/>
    <property type="match status" value="1"/>
</dbReference>
<keyword evidence="4" id="KW-0963">Cytoplasm</keyword>
<evidence type="ECO:0000313" key="8">
    <source>
        <dbReference type="Proteomes" id="UP000000719"/>
    </source>
</evidence>
<dbReference type="InterPro" id="IPR016478">
    <property type="entry name" value="GTPase_MTG1"/>
</dbReference>
<dbReference type="Pfam" id="PF01926">
    <property type="entry name" value="MMR_HSR1"/>
    <property type="match status" value="1"/>
</dbReference>
<dbReference type="PANTHER" id="PTHR45782">
    <property type="entry name" value="MITOCHONDRIAL RIBOSOME-ASSOCIATED GTPASE 1"/>
    <property type="match status" value="1"/>
</dbReference>
<dbReference type="PANTHER" id="PTHR45782:SF4">
    <property type="entry name" value="MITOCHONDRIAL RIBOSOME-ASSOCIATED GTPASE 1"/>
    <property type="match status" value="1"/>
</dbReference>
<gene>
    <name evidence="7" type="ordered locus">Hore_07360</name>
</gene>
<dbReference type="EMBL" id="CP001098">
    <property type="protein sequence ID" value="ACL69493.1"/>
    <property type="molecule type" value="Genomic_DNA"/>
</dbReference>
<evidence type="ECO:0000313" key="7">
    <source>
        <dbReference type="EMBL" id="ACL69493.1"/>
    </source>
</evidence>
<evidence type="ECO:0000256" key="5">
    <source>
        <dbReference type="PIRSR" id="PIRSR006230-1"/>
    </source>
</evidence>
<dbReference type="PRINTS" id="PR00326">
    <property type="entry name" value="GTP1OBG"/>
</dbReference>
<dbReference type="PIRSF" id="PIRSF006230">
    <property type="entry name" value="MG442"/>
    <property type="match status" value="1"/>
</dbReference>
<dbReference type="CDD" id="cd01856">
    <property type="entry name" value="YlqF"/>
    <property type="match status" value="1"/>
</dbReference>
<feature type="binding site" evidence="5">
    <location>
        <begin position="84"/>
        <end position="85"/>
    </location>
    <ligand>
        <name>GTP</name>
        <dbReference type="ChEBI" id="CHEBI:37565"/>
    </ligand>
</feature>
<dbReference type="InterPro" id="IPR030378">
    <property type="entry name" value="G_CP_dom"/>
</dbReference>
<dbReference type="Proteomes" id="UP000000719">
    <property type="component" value="Chromosome"/>
</dbReference>
<dbReference type="InterPro" id="IPR023179">
    <property type="entry name" value="GTP-bd_ortho_bundle_sf"/>
</dbReference>
<dbReference type="OrthoDB" id="9779790at2"/>
<dbReference type="NCBIfam" id="TIGR03596">
    <property type="entry name" value="GTPase_YlqF"/>
    <property type="match status" value="1"/>
</dbReference>
<protein>
    <recommendedName>
        <fullName evidence="1 4">Ribosome biogenesis GTPase A</fullName>
    </recommendedName>
</protein>
<evidence type="ECO:0000256" key="3">
    <source>
        <dbReference type="ARBA" id="ARBA00023134"/>
    </source>
</evidence>
<sequence>MVQWYPSHMARARKVLIENLKLVDIVVEVLDARIPASSKNPDIDSILDNKKRVIVLNKIDLAHPDLTSTWLDYFRRSYPVMGVNSITGEGIGELKRLLRNEGERINKVLEEKGRQQRPVRIMVIGIPNVGKSAFLNILAGSNRVKTGNRPGVTRGKQWLKLGKGVQLLDTPGILWPKIEDEETGHKLAITGAIDENNYDKETAAYKLVCYLMDIDSEILEKTYNIGIYEGLHPYDIVELIGKQRGCYMSGGKIDRHKTSEIILNDFRRGKMGRITLEKPELI</sequence>
<evidence type="ECO:0000256" key="2">
    <source>
        <dbReference type="ARBA" id="ARBA00022741"/>
    </source>
</evidence>
<keyword evidence="8" id="KW-1185">Reference proteome</keyword>
<evidence type="ECO:0000256" key="1">
    <source>
        <dbReference type="ARBA" id="ARBA00014898"/>
    </source>
</evidence>
<dbReference type="STRING" id="373903.Hore_07360"/>
<dbReference type="eggNOG" id="COG1161">
    <property type="taxonomic scope" value="Bacteria"/>
</dbReference>
<keyword evidence="2 4" id="KW-0547">Nucleotide-binding</keyword>
<dbReference type="AlphaFoldDB" id="B8CW24"/>
<dbReference type="Gene3D" id="1.10.1580.10">
    <property type="match status" value="1"/>
</dbReference>
<dbReference type="GO" id="GO:0005525">
    <property type="term" value="F:GTP binding"/>
    <property type="evidence" value="ECO:0007669"/>
    <property type="project" value="UniProtKB-KW"/>
</dbReference>
<dbReference type="InterPro" id="IPR006073">
    <property type="entry name" value="GTP-bd"/>
</dbReference>
<organism evidence="7 8">
    <name type="scientific">Halothermothrix orenii (strain H 168 / OCM 544 / DSM 9562)</name>
    <dbReference type="NCBI Taxonomy" id="373903"/>
    <lineage>
        <taxon>Bacteria</taxon>
        <taxon>Bacillati</taxon>
        <taxon>Bacillota</taxon>
        <taxon>Clostridia</taxon>
        <taxon>Halanaerobiales</taxon>
        <taxon>Halothermotrichaceae</taxon>
        <taxon>Halothermothrix</taxon>
    </lineage>
</organism>
<evidence type="ECO:0000259" key="6">
    <source>
        <dbReference type="PROSITE" id="PS51721"/>
    </source>
</evidence>
<dbReference type="GO" id="GO:0005737">
    <property type="term" value="C:cytoplasm"/>
    <property type="evidence" value="ECO:0007669"/>
    <property type="project" value="UniProtKB-SubCell"/>
</dbReference>
<feature type="binding site" evidence="5">
    <location>
        <begin position="57"/>
        <end position="60"/>
    </location>
    <ligand>
        <name>GTP</name>
        <dbReference type="ChEBI" id="CHEBI:37565"/>
    </ligand>
</feature>
<dbReference type="KEGG" id="hor:Hore_07360"/>
<dbReference type="GO" id="GO:0006412">
    <property type="term" value="P:translation"/>
    <property type="evidence" value="ECO:0007669"/>
    <property type="project" value="TreeGrafter"/>
</dbReference>
<dbReference type="PROSITE" id="PS51721">
    <property type="entry name" value="G_CP"/>
    <property type="match status" value="1"/>
</dbReference>
<reference evidence="7 8" key="1">
    <citation type="journal article" date="2009" name="PLoS ONE">
        <title>Genome analysis of the anaerobic thermohalophilic bacterium Halothermothrix orenii.</title>
        <authorList>
            <person name="Mavromatis K."/>
            <person name="Ivanova N."/>
            <person name="Anderson I."/>
            <person name="Lykidis A."/>
            <person name="Hooper S.D."/>
            <person name="Sun H."/>
            <person name="Kunin V."/>
            <person name="Lapidus A."/>
            <person name="Hugenholtz P."/>
            <person name="Patel B."/>
            <person name="Kyrpides N.C."/>
        </authorList>
    </citation>
    <scope>NUCLEOTIDE SEQUENCE [LARGE SCALE GENOMIC DNA]</scope>
    <source>
        <strain evidence="8">H 168 / OCM 544 / DSM 9562</strain>
    </source>
</reference>
<name>B8CW24_HALOH</name>
<feature type="binding site" evidence="5">
    <location>
        <position position="172"/>
    </location>
    <ligand>
        <name>GTP</name>
        <dbReference type="ChEBI" id="CHEBI:37565"/>
    </ligand>
</feature>
<accession>B8CW24</accession>
<dbReference type="InterPro" id="IPR019991">
    <property type="entry name" value="GTP-bd_ribosome_bgen"/>
</dbReference>
<comment type="similarity">
    <text evidence="4">Belongs to the TRAFAC class YlqF/YawG GTPase family. MTG1 subfamily.</text>
</comment>
<dbReference type="InterPro" id="IPR027417">
    <property type="entry name" value="P-loop_NTPase"/>
</dbReference>
<comment type="function">
    <text evidence="4">Required for a late step of 50S ribosomal subunit assembly. Has GTPase activity.</text>
</comment>
<dbReference type="GO" id="GO:0003924">
    <property type="term" value="F:GTPase activity"/>
    <property type="evidence" value="ECO:0007669"/>
    <property type="project" value="TreeGrafter"/>
</dbReference>
<dbReference type="Gene3D" id="3.40.50.300">
    <property type="entry name" value="P-loop containing nucleotide triphosphate hydrolases"/>
    <property type="match status" value="1"/>
</dbReference>
<proteinExistence type="inferred from homology"/>
<feature type="domain" description="CP-type G" evidence="6">
    <location>
        <begin position="9"/>
        <end position="176"/>
    </location>
</feature>
<keyword evidence="3 4" id="KW-0342">GTP-binding</keyword>
<dbReference type="HOGENOM" id="CLU_011106_1_0_9"/>
<evidence type="ECO:0000256" key="4">
    <source>
        <dbReference type="PIRNR" id="PIRNR006230"/>
    </source>
</evidence>
<comment type="subcellular location">
    <subcellularLocation>
        <location evidence="4">Cytoplasm</location>
    </subcellularLocation>
</comment>